<dbReference type="AlphaFoldDB" id="A0AAD8EGG0"/>
<comment type="caution">
    <text evidence="1">The sequence shown here is derived from an EMBL/GenBank/DDBJ whole genome shotgun (WGS) entry which is preliminary data.</text>
</comment>
<feature type="non-terminal residue" evidence="1">
    <location>
        <position position="61"/>
    </location>
</feature>
<organism evidence="1 2">
    <name type="scientific">Diploptera punctata</name>
    <name type="common">Pacific beetle cockroach</name>
    <dbReference type="NCBI Taxonomy" id="6984"/>
    <lineage>
        <taxon>Eukaryota</taxon>
        <taxon>Metazoa</taxon>
        <taxon>Ecdysozoa</taxon>
        <taxon>Arthropoda</taxon>
        <taxon>Hexapoda</taxon>
        <taxon>Insecta</taxon>
        <taxon>Pterygota</taxon>
        <taxon>Neoptera</taxon>
        <taxon>Polyneoptera</taxon>
        <taxon>Dictyoptera</taxon>
        <taxon>Blattodea</taxon>
        <taxon>Blaberoidea</taxon>
        <taxon>Blaberidae</taxon>
        <taxon>Diplopterinae</taxon>
        <taxon>Diploptera</taxon>
    </lineage>
</organism>
<protein>
    <submittedName>
        <fullName evidence="1">Uncharacterized protein</fullName>
    </submittedName>
</protein>
<proteinExistence type="predicted"/>
<reference evidence="1" key="1">
    <citation type="journal article" date="2023" name="IScience">
        <title>Live-bearing cockroach genome reveals convergent evolutionary mechanisms linked to viviparity in insects and beyond.</title>
        <authorList>
            <person name="Fouks B."/>
            <person name="Harrison M.C."/>
            <person name="Mikhailova A.A."/>
            <person name="Marchal E."/>
            <person name="English S."/>
            <person name="Carruthers M."/>
            <person name="Jennings E.C."/>
            <person name="Chiamaka E.L."/>
            <person name="Frigard R.A."/>
            <person name="Pippel M."/>
            <person name="Attardo G.M."/>
            <person name="Benoit J.B."/>
            <person name="Bornberg-Bauer E."/>
            <person name="Tobe S.S."/>
        </authorList>
    </citation>
    <scope>NUCLEOTIDE SEQUENCE</scope>
    <source>
        <strain evidence="1">Stay&amp;Tobe</strain>
    </source>
</reference>
<name>A0AAD8EGG0_DIPPU</name>
<dbReference type="EMBL" id="JASPKZ010005102">
    <property type="protein sequence ID" value="KAJ9589196.1"/>
    <property type="molecule type" value="Genomic_DNA"/>
</dbReference>
<evidence type="ECO:0000313" key="2">
    <source>
        <dbReference type="Proteomes" id="UP001233999"/>
    </source>
</evidence>
<dbReference type="Proteomes" id="UP001233999">
    <property type="component" value="Unassembled WGS sequence"/>
</dbReference>
<reference evidence="1" key="2">
    <citation type="submission" date="2023-05" db="EMBL/GenBank/DDBJ databases">
        <authorList>
            <person name="Fouks B."/>
        </authorList>
    </citation>
    <scope>NUCLEOTIDE SEQUENCE</scope>
    <source>
        <strain evidence="1">Stay&amp;Tobe</strain>
        <tissue evidence="1">Testes</tissue>
    </source>
</reference>
<feature type="non-terminal residue" evidence="1">
    <location>
        <position position="1"/>
    </location>
</feature>
<gene>
    <name evidence="1" type="ORF">L9F63_028021</name>
</gene>
<accession>A0AAD8EGG0</accession>
<keyword evidence="2" id="KW-1185">Reference proteome</keyword>
<sequence>TWNVRTLYNNRALEADNTCSMMYKTYVGIQEKDEIPDQLKIKVRSKTQMRTPEEFQFIDQQ</sequence>
<evidence type="ECO:0000313" key="1">
    <source>
        <dbReference type="EMBL" id="KAJ9589196.1"/>
    </source>
</evidence>